<dbReference type="EMBL" id="LZZM01000070">
    <property type="protein sequence ID" value="OOM81260.1"/>
    <property type="molecule type" value="Genomic_DNA"/>
</dbReference>
<evidence type="ECO:0000256" key="2">
    <source>
        <dbReference type="ARBA" id="ARBA00008857"/>
    </source>
</evidence>
<comment type="caution">
    <text evidence="9">The sequence shown here is derived from an EMBL/GenBank/DDBJ whole genome shotgun (WGS) entry which is preliminary data.</text>
</comment>
<dbReference type="RefSeq" id="WP_077846356.1">
    <property type="nucleotide sequence ID" value="NZ_LZZM01000070.1"/>
</dbReference>
<dbReference type="AlphaFoldDB" id="A0A1S8TU75"/>
<dbReference type="Gene3D" id="1.10.443.10">
    <property type="entry name" value="Intergrase catalytic core"/>
    <property type="match status" value="1"/>
</dbReference>
<sequence>MEESVRTKGNTWYYRYYVFVDGEKKQIERKGDSTKREALEKLNEEIYKNNNGFERPKETLLKVYLDMWIEDFIKPTKSVNTYSSYKNSIDKYISPFLGNLKLCEIKPIHIEKFLANLRKVKSPQNPGSNLSPTTIQKHYLVLQASLNKALKLQMISINPCQFTDTPKRSKYKSNILTLDEVSQIYSKLDTRKYDDYLFFLGMSLTIETGLRRGEMCGLQWSDIDFDNKTLSCNNALIREENIYTISDLKTPTSYRDLPLSDEIIKLLKEHKILQMQNKLKYGQFYIKNKFDNMEYDLVFTKEDGEFLIPSRFLQRIKRLCKYCGIEKNIRWHDLRHSNATILLKNKVSMKIIQERLGHSIMQTTSDIYTHVTKEMNTEATDIISNVLYTKKVRENTTMVFLKSLQLLVAR</sequence>
<keyword evidence="5" id="KW-0233">DNA recombination</keyword>
<feature type="domain" description="Tyr recombinase" evidence="7">
    <location>
        <begin position="171"/>
        <end position="381"/>
    </location>
</feature>
<keyword evidence="10" id="KW-1185">Reference proteome</keyword>
<evidence type="ECO:0000256" key="1">
    <source>
        <dbReference type="ARBA" id="ARBA00003283"/>
    </source>
</evidence>
<dbReference type="STRING" id="29367.CLPUN_11360"/>
<dbReference type="PROSITE" id="PS51898">
    <property type="entry name" value="TYR_RECOMBINASE"/>
    <property type="match status" value="1"/>
</dbReference>
<evidence type="ECO:0000259" key="7">
    <source>
        <dbReference type="PROSITE" id="PS51898"/>
    </source>
</evidence>
<dbReference type="InterPro" id="IPR010998">
    <property type="entry name" value="Integrase_recombinase_N"/>
</dbReference>
<dbReference type="Pfam" id="PF00589">
    <property type="entry name" value="Phage_integrase"/>
    <property type="match status" value="1"/>
</dbReference>
<accession>A0A1S8TU75</accession>
<dbReference type="CDD" id="cd01189">
    <property type="entry name" value="INT_ICEBs1_C_like"/>
    <property type="match status" value="1"/>
</dbReference>
<dbReference type="InterPro" id="IPR002104">
    <property type="entry name" value="Integrase_catalytic"/>
</dbReference>
<dbReference type="PROSITE" id="PS51900">
    <property type="entry name" value="CB"/>
    <property type="match status" value="1"/>
</dbReference>
<dbReference type="Pfam" id="PF14659">
    <property type="entry name" value="Phage_int_SAM_3"/>
    <property type="match status" value="1"/>
</dbReference>
<dbReference type="InterPro" id="IPR011010">
    <property type="entry name" value="DNA_brk_join_enz"/>
</dbReference>
<dbReference type="GO" id="GO:0006310">
    <property type="term" value="P:DNA recombination"/>
    <property type="evidence" value="ECO:0007669"/>
    <property type="project" value="UniProtKB-KW"/>
</dbReference>
<dbReference type="SUPFAM" id="SSF56349">
    <property type="entry name" value="DNA breaking-rejoining enzymes"/>
    <property type="match status" value="1"/>
</dbReference>
<dbReference type="InterPro" id="IPR044068">
    <property type="entry name" value="CB"/>
</dbReference>
<gene>
    <name evidence="9" type="ORF">CLPUN_11360</name>
</gene>
<evidence type="ECO:0000313" key="9">
    <source>
        <dbReference type="EMBL" id="OOM81260.1"/>
    </source>
</evidence>
<evidence type="ECO:0000313" key="10">
    <source>
        <dbReference type="Proteomes" id="UP000190890"/>
    </source>
</evidence>
<evidence type="ECO:0000256" key="3">
    <source>
        <dbReference type="ARBA" id="ARBA00022908"/>
    </source>
</evidence>
<dbReference type="Gene3D" id="1.10.150.130">
    <property type="match status" value="1"/>
</dbReference>
<dbReference type="InterPro" id="IPR004107">
    <property type="entry name" value="Integrase_SAM-like_N"/>
</dbReference>
<keyword evidence="3" id="KW-0229">DNA integration</keyword>
<evidence type="ECO:0000256" key="4">
    <source>
        <dbReference type="ARBA" id="ARBA00023125"/>
    </source>
</evidence>
<dbReference type="Proteomes" id="UP000190890">
    <property type="component" value="Unassembled WGS sequence"/>
</dbReference>
<keyword evidence="4 6" id="KW-0238">DNA-binding</keyword>
<dbReference type="InterPro" id="IPR050090">
    <property type="entry name" value="Tyrosine_recombinase_XerCD"/>
</dbReference>
<evidence type="ECO:0000256" key="5">
    <source>
        <dbReference type="ARBA" id="ARBA00023172"/>
    </source>
</evidence>
<dbReference type="PANTHER" id="PTHR30349:SF41">
    <property type="entry name" value="INTEGRASE_RECOMBINASE PROTEIN MJ0367-RELATED"/>
    <property type="match status" value="1"/>
</dbReference>
<dbReference type="InterPro" id="IPR013762">
    <property type="entry name" value="Integrase-like_cat_sf"/>
</dbReference>
<reference evidence="9 10" key="1">
    <citation type="submission" date="2016-05" db="EMBL/GenBank/DDBJ databases">
        <title>Microbial solvent formation.</title>
        <authorList>
            <person name="Poehlein A."/>
            <person name="Montoya Solano J.D."/>
            <person name="Flitsch S."/>
            <person name="Krabben P."/>
            <person name="Duerre P."/>
            <person name="Daniel R."/>
        </authorList>
    </citation>
    <scope>NUCLEOTIDE SEQUENCE [LARGE SCALE GENOMIC DNA]</scope>
    <source>
        <strain evidence="9 10">DSM 2619</strain>
    </source>
</reference>
<feature type="domain" description="Core-binding (CB)" evidence="8">
    <location>
        <begin position="55"/>
        <end position="150"/>
    </location>
</feature>
<proteinExistence type="inferred from homology"/>
<organism evidence="9 10">
    <name type="scientific">Clostridium puniceum</name>
    <dbReference type="NCBI Taxonomy" id="29367"/>
    <lineage>
        <taxon>Bacteria</taxon>
        <taxon>Bacillati</taxon>
        <taxon>Bacillota</taxon>
        <taxon>Clostridia</taxon>
        <taxon>Eubacteriales</taxon>
        <taxon>Clostridiaceae</taxon>
        <taxon>Clostridium</taxon>
    </lineage>
</organism>
<dbReference type="GO" id="GO:0015074">
    <property type="term" value="P:DNA integration"/>
    <property type="evidence" value="ECO:0007669"/>
    <property type="project" value="UniProtKB-KW"/>
</dbReference>
<dbReference type="OrthoDB" id="9785687at2"/>
<dbReference type="PANTHER" id="PTHR30349">
    <property type="entry name" value="PHAGE INTEGRASE-RELATED"/>
    <property type="match status" value="1"/>
</dbReference>
<comment type="similarity">
    <text evidence="2">Belongs to the 'phage' integrase family.</text>
</comment>
<name>A0A1S8TU75_9CLOT</name>
<protein>
    <submittedName>
        <fullName evidence="9">Putative prophage phiRv2 integrase</fullName>
    </submittedName>
</protein>
<evidence type="ECO:0000259" key="8">
    <source>
        <dbReference type="PROSITE" id="PS51900"/>
    </source>
</evidence>
<dbReference type="GO" id="GO:0003677">
    <property type="term" value="F:DNA binding"/>
    <property type="evidence" value="ECO:0007669"/>
    <property type="project" value="UniProtKB-UniRule"/>
</dbReference>
<comment type="function">
    <text evidence="1">Site-specific tyrosine recombinase, which acts by catalyzing the cutting and rejoining of the recombining DNA molecules.</text>
</comment>
<evidence type="ECO:0000256" key="6">
    <source>
        <dbReference type="PROSITE-ProRule" id="PRU01248"/>
    </source>
</evidence>